<dbReference type="Proteomes" id="UP001172386">
    <property type="component" value="Unassembled WGS sequence"/>
</dbReference>
<organism evidence="1 2">
    <name type="scientific">Neophaeococcomyces mojaviensis</name>
    <dbReference type="NCBI Taxonomy" id="3383035"/>
    <lineage>
        <taxon>Eukaryota</taxon>
        <taxon>Fungi</taxon>
        <taxon>Dikarya</taxon>
        <taxon>Ascomycota</taxon>
        <taxon>Pezizomycotina</taxon>
        <taxon>Eurotiomycetes</taxon>
        <taxon>Chaetothyriomycetidae</taxon>
        <taxon>Chaetothyriales</taxon>
        <taxon>Chaetothyriales incertae sedis</taxon>
        <taxon>Neophaeococcomyces</taxon>
    </lineage>
</organism>
<sequence>MSFGLILLTGATGLVGFRILEEALDRGYKVRLAIRSESKIDQLKKALGSRYAAHDLEFVLVPDMGRDGAFDQAVQGVKHIIHVASPLPIPSEDLEASIIKPAVSVTLQILRAALKDKRRGVEKVVITSSVAAVSPSLPKAFDADNVEPDPQGPWAHPLLAYAASKKLSYNATRRFILEENPYFNIIHVMPSFVIGRNGYATKREDYTTGSNSIALAPLLGINIAQGRPGFACYVDDVASVHIAALRSDVQGHQSFGVNYDGLNGINWNDAIDIVKRKAPELVSNGLFSFNGSVVTQKVPFNTSKTEKQLGINFKSFEDMIIDVSRAYAAVG</sequence>
<reference evidence="1" key="1">
    <citation type="submission" date="2022-10" db="EMBL/GenBank/DDBJ databases">
        <title>Culturing micro-colonial fungi from biological soil crusts in the Mojave desert and describing Neophaeococcomyces mojavensis, and introducing the new genera and species Taxawa tesnikishii.</title>
        <authorList>
            <person name="Kurbessoian T."/>
            <person name="Stajich J.E."/>
        </authorList>
    </citation>
    <scope>NUCLEOTIDE SEQUENCE</scope>
    <source>
        <strain evidence="1">JES_112</strain>
    </source>
</reference>
<keyword evidence="2" id="KW-1185">Reference proteome</keyword>
<proteinExistence type="predicted"/>
<evidence type="ECO:0000313" key="1">
    <source>
        <dbReference type="EMBL" id="KAJ9654180.1"/>
    </source>
</evidence>
<name>A0ACC3A2J4_9EURO</name>
<gene>
    <name evidence="1" type="ORF">H2198_006744</name>
</gene>
<accession>A0ACC3A2J4</accession>
<protein>
    <submittedName>
        <fullName evidence="1">Uncharacterized protein</fullName>
    </submittedName>
</protein>
<comment type="caution">
    <text evidence="1">The sequence shown here is derived from an EMBL/GenBank/DDBJ whole genome shotgun (WGS) entry which is preliminary data.</text>
</comment>
<dbReference type="EMBL" id="JAPDRQ010000129">
    <property type="protein sequence ID" value="KAJ9654180.1"/>
    <property type="molecule type" value="Genomic_DNA"/>
</dbReference>
<evidence type="ECO:0000313" key="2">
    <source>
        <dbReference type="Proteomes" id="UP001172386"/>
    </source>
</evidence>